<evidence type="ECO:0000256" key="5">
    <source>
        <dbReference type="ARBA" id="ARBA00022989"/>
    </source>
</evidence>
<evidence type="ECO:0000256" key="2">
    <source>
        <dbReference type="ARBA" id="ARBA00022475"/>
    </source>
</evidence>
<dbReference type="InterPro" id="IPR036938">
    <property type="entry name" value="PAP2/HPO_sf"/>
</dbReference>
<dbReference type="SUPFAM" id="SSF48317">
    <property type="entry name" value="Acid phosphatase/Vanadium-dependent haloperoxidase"/>
    <property type="match status" value="1"/>
</dbReference>
<keyword evidence="6 7" id="KW-0472">Membrane</keyword>
<evidence type="ECO:0000256" key="6">
    <source>
        <dbReference type="ARBA" id="ARBA00023136"/>
    </source>
</evidence>
<gene>
    <name evidence="9" type="ORF">ACFSW5_10985</name>
</gene>
<protein>
    <submittedName>
        <fullName evidence="9">Phosphatase PAP2 family protein</fullName>
    </submittedName>
</protein>
<proteinExistence type="predicted"/>
<feature type="transmembrane region" description="Helical" evidence="7">
    <location>
        <begin position="64"/>
        <end position="83"/>
    </location>
</feature>
<feature type="transmembrane region" description="Helical" evidence="7">
    <location>
        <begin position="119"/>
        <end position="142"/>
    </location>
</feature>
<evidence type="ECO:0000313" key="10">
    <source>
        <dbReference type="Proteomes" id="UP001597493"/>
    </source>
</evidence>
<keyword evidence="10" id="KW-1185">Reference proteome</keyword>
<dbReference type="Proteomes" id="UP001597493">
    <property type="component" value="Unassembled WGS sequence"/>
</dbReference>
<keyword evidence="3 7" id="KW-0812">Transmembrane</keyword>
<evidence type="ECO:0000256" key="7">
    <source>
        <dbReference type="SAM" id="Phobius"/>
    </source>
</evidence>
<dbReference type="Pfam" id="PF01569">
    <property type="entry name" value="PAP2"/>
    <property type="match status" value="1"/>
</dbReference>
<evidence type="ECO:0000256" key="3">
    <source>
        <dbReference type="ARBA" id="ARBA00022692"/>
    </source>
</evidence>
<accession>A0ABW5QXI1</accession>
<dbReference type="PANTHER" id="PTHR14969">
    <property type="entry name" value="SPHINGOSINE-1-PHOSPHATE PHOSPHOHYDROLASE"/>
    <property type="match status" value="1"/>
</dbReference>
<reference evidence="10" key="1">
    <citation type="journal article" date="2019" name="Int. J. Syst. Evol. Microbiol.">
        <title>The Global Catalogue of Microorganisms (GCM) 10K type strain sequencing project: providing services to taxonomists for standard genome sequencing and annotation.</title>
        <authorList>
            <consortium name="The Broad Institute Genomics Platform"/>
            <consortium name="The Broad Institute Genome Sequencing Center for Infectious Disease"/>
            <person name="Wu L."/>
            <person name="Ma J."/>
        </authorList>
    </citation>
    <scope>NUCLEOTIDE SEQUENCE [LARGE SCALE GENOMIC DNA]</scope>
    <source>
        <strain evidence="10">TISTR 1827</strain>
    </source>
</reference>
<organism evidence="9 10">
    <name type="scientific">Paenibacillus thailandensis</name>
    <dbReference type="NCBI Taxonomy" id="393250"/>
    <lineage>
        <taxon>Bacteria</taxon>
        <taxon>Bacillati</taxon>
        <taxon>Bacillota</taxon>
        <taxon>Bacilli</taxon>
        <taxon>Bacillales</taxon>
        <taxon>Paenibacillaceae</taxon>
        <taxon>Paenibacillus</taxon>
    </lineage>
</organism>
<evidence type="ECO:0000259" key="8">
    <source>
        <dbReference type="SMART" id="SM00014"/>
    </source>
</evidence>
<dbReference type="PANTHER" id="PTHR14969:SF62">
    <property type="entry name" value="DECAPRENYLPHOSPHORYL-5-PHOSPHORIBOSE PHOSPHATASE RV3807C-RELATED"/>
    <property type="match status" value="1"/>
</dbReference>
<keyword evidence="5 7" id="KW-1133">Transmembrane helix</keyword>
<feature type="transmembrane region" description="Helical" evidence="7">
    <location>
        <begin position="38"/>
        <end position="58"/>
    </location>
</feature>
<comment type="subcellular location">
    <subcellularLocation>
        <location evidence="1">Cell membrane</location>
        <topology evidence="1">Multi-pass membrane protein</topology>
    </subcellularLocation>
</comment>
<keyword evidence="2" id="KW-1003">Cell membrane</keyword>
<dbReference type="EMBL" id="JBHUMY010000011">
    <property type="protein sequence ID" value="MFD2660770.1"/>
    <property type="molecule type" value="Genomic_DNA"/>
</dbReference>
<dbReference type="SMART" id="SM00014">
    <property type="entry name" value="acidPPc"/>
    <property type="match status" value="1"/>
</dbReference>
<dbReference type="CDD" id="cd01610">
    <property type="entry name" value="PAP2_like"/>
    <property type="match status" value="1"/>
</dbReference>
<feature type="transmembrane region" description="Helical" evidence="7">
    <location>
        <begin position="162"/>
        <end position="181"/>
    </location>
</feature>
<feature type="domain" description="Phosphatidic acid phosphatase type 2/haloperoxidase" evidence="8">
    <location>
        <begin position="67"/>
        <end position="177"/>
    </location>
</feature>
<dbReference type="InterPro" id="IPR000326">
    <property type="entry name" value="PAP2/HPO"/>
</dbReference>
<keyword evidence="4" id="KW-0378">Hydrolase</keyword>
<dbReference type="Gene3D" id="1.20.144.10">
    <property type="entry name" value="Phosphatidic acid phosphatase type 2/haloperoxidase"/>
    <property type="match status" value="1"/>
</dbReference>
<dbReference type="RefSeq" id="WP_379272670.1">
    <property type="nucleotide sequence ID" value="NZ_JBHUMY010000011.1"/>
</dbReference>
<evidence type="ECO:0000256" key="4">
    <source>
        <dbReference type="ARBA" id="ARBA00022801"/>
    </source>
</evidence>
<evidence type="ECO:0000313" key="9">
    <source>
        <dbReference type="EMBL" id="MFD2660770.1"/>
    </source>
</evidence>
<sequence length="184" mass="20145">MEKMIGWLRTQELQLLQWANRRPVNGGSGLLGKWLSTVTHMGGATFTLVTALLAALLAPSPWNVTGWKCLTAVIISHIPVAIVKWKFKRLRPYQALPDVHTGRKLLKDSSFPSGHTTAIFAWLVPIVLMNVWLLLVLPIAIIVAGSVGWSRMYLGLHYPSDVAAGALIGTLTAIAVEFSWVPSI</sequence>
<evidence type="ECO:0000256" key="1">
    <source>
        <dbReference type="ARBA" id="ARBA00004651"/>
    </source>
</evidence>
<comment type="caution">
    <text evidence="9">The sequence shown here is derived from an EMBL/GenBank/DDBJ whole genome shotgun (WGS) entry which is preliminary data.</text>
</comment>
<name>A0ABW5QXI1_9BACL</name>